<keyword evidence="6" id="KW-0808">Transferase</keyword>
<evidence type="ECO:0000313" key="18">
    <source>
        <dbReference type="Proteomes" id="UP000316225"/>
    </source>
</evidence>
<evidence type="ECO:0000259" key="16">
    <source>
        <dbReference type="PROSITE" id="PS50113"/>
    </source>
</evidence>
<dbReference type="Pfam" id="PF02743">
    <property type="entry name" value="dCache_1"/>
    <property type="match status" value="1"/>
</dbReference>
<dbReference type="InterPro" id="IPR000014">
    <property type="entry name" value="PAS"/>
</dbReference>
<dbReference type="RefSeq" id="WP_145396854.1">
    <property type="nucleotide sequence ID" value="NZ_VLKU01000003.1"/>
</dbReference>
<evidence type="ECO:0000259" key="14">
    <source>
        <dbReference type="PROSITE" id="PS50109"/>
    </source>
</evidence>
<keyword evidence="9" id="KW-0418">Kinase</keyword>
<gene>
    <name evidence="17" type="ORF">IQ24_01144</name>
</gene>
<keyword evidence="8" id="KW-0547">Nucleotide-binding</keyword>
<dbReference type="CDD" id="cd00082">
    <property type="entry name" value="HisKA"/>
    <property type="match status" value="1"/>
</dbReference>
<dbReference type="InterPro" id="IPR000700">
    <property type="entry name" value="PAS-assoc_C"/>
</dbReference>
<evidence type="ECO:0000256" key="4">
    <source>
        <dbReference type="ARBA" id="ARBA00022475"/>
    </source>
</evidence>
<dbReference type="InterPro" id="IPR036890">
    <property type="entry name" value="HATPase_C_sf"/>
</dbReference>
<dbReference type="SUPFAM" id="SSF55874">
    <property type="entry name" value="ATPase domain of HSP90 chaperone/DNA topoisomerase II/histidine kinase"/>
    <property type="match status" value="1"/>
</dbReference>
<dbReference type="AlphaFoldDB" id="A0A562NVQ2"/>
<keyword evidence="5" id="KW-0597">Phosphoprotein</keyword>
<dbReference type="EMBL" id="VLKU01000003">
    <property type="protein sequence ID" value="TWI35786.1"/>
    <property type="molecule type" value="Genomic_DNA"/>
</dbReference>
<dbReference type="PROSITE" id="PS50112">
    <property type="entry name" value="PAS"/>
    <property type="match status" value="1"/>
</dbReference>
<keyword evidence="4" id="KW-1003">Cell membrane</keyword>
<dbReference type="InterPro" id="IPR013655">
    <property type="entry name" value="PAS_fold_3"/>
</dbReference>
<evidence type="ECO:0000256" key="9">
    <source>
        <dbReference type="ARBA" id="ARBA00022777"/>
    </source>
</evidence>
<feature type="domain" description="PAC" evidence="16">
    <location>
        <begin position="482"/>
        <end position="534"/>
    </location>
</feature>
<dbReference type="SMART" id="SM00388">
    <property type="entry name" value="HisKA"/>
    <property type="match status" value="1"/>
</dbReference>
<dbReference type="SMART" id="SM00091">
    <property type="entry name" value="PAS"/>
    <property type="match status" value="1"/>
</dbReference>
<organism evidence="17 18">
    <name type="scientific">Paracoccus sulfuroxidans</name>
    <dbReference type="NCBI Taxonomy" id="384678"/>
    <lineage>
        <taxon>Bacteria</taxon>
        <taxon>Pseudomonadati</taxon>
        <taxon>Pseudomonadota</taxon>
        <taxon>Alphaproteobacteria</taxon>
        <taxon>Rhodobacterales</taxon>
        <taxon>Paracoccaceae</taxon>
        <taxon>Paracoccus</taxon>
    </lineage>
</organism>
<evidence type="ECO:0000313" key="17">
    <source>
        <dbReference type="EMBL" id="TWI35786.1"/>
    </source>
</evidence>
<dbReference type="Pfam" id="PF00512">
    <property type="entry name" value="HisKA"/>
    <property type="match status" value="1"/>
</dbReference>
<comment type="caution">
    <text evidence="17">The sequence shown here is derived from an EMBL/GenBank/DDBJ whole genome shotgun (WGS) entry which is preliminary data.</text>
</comment>
<dbReference type="SMART" id="SM00387">
    <property type="entry name" value="HATPase_c"/>
    <property type="match status" value="1"/>
</dbReference>
<dbReference type="InterPro" id="IPR003594">
    <property type="entry name" value="HATPase_dom"/>
</dbReference>
<dbReference type="CDD" id="cd12912">
    <property type="entry name" value="PDC2_MCP_like"/>
    <property type="match status" value="1"/>
</dbReference>
<comment type="catalytic activity">
    <reaction evidence="1">
        <text>ATP + protein L-histidine = ADP + protein N-phospho-L-histidine.</text>
        <dbReference type="EC" id="2.7.13.3"/>
    </reaction>
</comment>
<name>A0A562NVQ2_9RHOB</name>
<dbReference type="GO" id="GO:0000155">
    <property type="term" value="F:phosphorelay sensor kinase activity"/>
    <property type="evidence" value="ECO:0007669"/>
    <property type="project" value="InterPro"/>
</dbReference>
<evidence type="ECO:0000256" key="8">
    <source>
        <dbReference type="ARBA" id="ARBA00022741"/>
    </source>
</evidence>
<dbReference type="Gene3D" id="3.30.450.20">
    <property type="entry name" value="PAS domain"/>
    <property type="match status" value="2"/>
</dbReference>
<dbReference type="EC" id="2.7.13.3" evidence="3"/>
<dbReference type="OrthoDB" id="9795133at2"/>
<dbReference type="Pfam" id="PF02518">
    <property type="entry name" value="HATPase_c"/>
    <property type="match status" value="1"/>
</dbReference>
<dbReference type="Gene3D" id="1.10.287.130">
    <property type="match status" value="1"/>
</dbReference>
<dbReference type="Gene3D" id="3.30.565.10">
    <property type="entry name" value="Histidine kinase-like ATPase, C-terminal domain"/>
    <property type="match status" value="1"/>
</dbReference>
<evidence type="ECO:0000256" key="6">
    <source>
        <dbReference type="ARBA" id="ARBA00022679"/>
    </source>
</evidence>
<keyword evidence="7" id="KW-0812">Transmembrane</keyword>
<keyword evidence="11" id="KW-1133">Transmembrane helix</keyword>
<dbReference type="InterPro" id="IPR029151">
    <property type="entry name" value="Sensor-like_sf"/>
</dbReference>
<dbReference type="SMART" id="SM00086">
    <property type="entry name" value="PAC"/>
    <property type="match status" value="1"/>
</dbReference>
<dbReference type="PROSITE" id="PS50113">
    <property type="entry name" value="PAC"/>
    <property type="match status" value="1"/>
</dbReference>
<dbReference type="SUPFAM" id="SSF103190">
    <property type="entry name" value="Sensory domain-like"/>
    <property type="match status" value="1"/>
</dbReference>
<evidence type="ECO:0000256" key="5">
    <source>
        <dbReference type="ARBA" id="ARBA00022553"/>
    </source>
</evidence>
<dbReference type="CDD" id="cd00130">
    <property type="entry name" value="PAS"/>
    <property type="match status" value="1"/>
</dbReference>
<evidence type="ECO:0000256" key="2">
    <source>
        <dbReference type="ARBA" id="ARBA00004651"/>
    </source>
</evidence>
<accession>A0A562NVQ2</accession>
<dbReference type="InterPro" id="IPR005467">
    <property type="entry name" value="His_kinase_dom"/>
</dbReference>
<dbReference type="InterPro" id="IPR004358">
    <property type="entry name" value="Sig_transdc_His_kin-like_C"/>
</dbReference>
<dbReference type="GO" id="GO:0005524">
    <property type="term" value="F:ATP binding"/>
    <property type="evidence" value="ECO:0007669"/>
    <property type="project" value="UniProtKB-KW"/>
</dbReference>
<dbReference type="Pfam" id="PF08447">
    <property type="entry name" value="PAS_3"/>
    <property type="match status" value="1"/>
</dbReference>
<feature type="domain" description="Histidine kinase" evidence="14">
    <location>
        <begin position="554"/>
        <end position="767"/>
    </location>
</feature>
<evidence type="ECO:0000256" key="7">
    <source>
        <dbReference type="ARBA" id="ARBA00022692"/>
    </source>
</evidence>
<dbReference type="InterPro" id="IPR003661">
    <property type="entry name" value="HisK_dim/P_dom"/>
</dbReference>
<dbReference type="GO" id="GO:0005886">
    <property type="term" value="C:plasma membrane"/>
    <property type="evidence" value="ECO:0007669"/>
    <property type="project" value="UniProtKB-SubCell"/>
</dbReference>
<dbReference type="NCBIfam" id="TIGR00229">
    <property type="entry name" value="sensory_box"/>
    <property type="match status" value="1"/>
</dbReference>
<dbReference type="InterPro" id="IPR035965">
    <property type="entry name" value="PAS-like_dom_sf"/>
</dbReference>
<dbReference type="InterPro" id="IPR033479">
    <property type="entry name" value="dCache_1"/>
</dbReference>
<dbReference type="Proteomes" id="UP000316225">
    <property type="component" value="Unassembled WGS sequence"/>
</dbReference>
<keyword evidence="18" id="KW-1185">Reference proteome</keyword>
<evidence type="ECO:0000259" key="15">
    <source>
        <dbReference type="PROSITE" id="PS50112"/>
    </source>
</evidence>
<keyword evidence="10" id="KW-0067">ATP-binding</keyword>
<dbReference type="PANTHER" id="PTHR43065">
    <property type="entry name" value="SENSOR HISTIDINE KINASE"/>
    <property type="match status" value="1"/>
</dbReference>
<dbReference type="PRINTS" id="PR00344">
    <property type="entry name" value="BCTRLSENSOR"/>
</dbReference>
<protein>
    <recommendedName>
        <fullName evidence="3">histidine kinase</fullName>
        <ecNumber evidence="3">2.7.13.3</ecNumber>
    </recommendedName>
</protein>
<dbReference type="PANTHER" id="PTHR43065:SF10">
    <property type="entry name" value="PEROXIDE STRESS-ACTIVATED HISTIDINE KINASE MAK3"/>
    <property type="match status" value="1"/>
</dbReference>
<proteinExistence type="predicted"/>
<dbReference type="InterPro" id="IPR001610">
    <property type="entry name" value="PAC"/>
</dbReference>
<dbReference type="CDD" id="cd12913">
    <property type="entry name" value="PDC1_MCP_like"/>
    <property type="match status" value="1"/>
</dbReference>
<dbReference type="SUPFAM" id="SSF47384">
    <property type="entry name" value="Homodimeric domain of signal transducing histidine kinase"/>
    <property type="match status" value="1"/>
</dbReference>
<reference evidence="17 18" key="1">
    <citation type="journal article" date="2015" name="Stand. Genomic Sci.">
        <title>Genomic Encyclopedia of Bacterial and Archaeal Type Strains, Phase III: the genomes of soil and plant-associated and newly described type strains.</title>
        <authorList>
            <person name="Whitman W.B."/>
            <person name="Woyke T."/>
            <person name="Klenk H.P."/>
            <person name="Zhou Y."/>
            <person name="Lilburn T.G."/>
            <person name="Beck B.J."/>
            <person name="De Vos P."/>
            <person name="Vandamme P."/>
            <person name="Eisen J.A."/>
            <person name="Garrity G."/>
            <person name="Hugenholtz P."/>
            <person name="Kyrpides N.C."/>
        </authorList>
    </citation>
    <scope>NUCLEOTIDE SEQUENCE [LARGE SCALE GENOMIC DNA]</scope>
    <source>
        <strain evidence="17 18">CGMCC 1.5364</strain>
    </source>
</reference>
<dbReference type="PROSITE" id="PS50109">
    <property type="entry name" value="HIS_KIN"/>
    <property type="match status" value="1"/>
</dbReference>
<keyword evidence="13" id="KW-0472">Membrane</keyword>
<evidence type="ECO:0000256" key="10">
    <source>
        <dbReference type="ARBA" id="ARBA00022840"/>
    </source>
</evidence>
<evidence type="ECO:0000256" key="1">
    <source>
        <dbReference type="ARBA" id="ARBA00000085"/>
    </source>
</evidence>
<evidence type="ECO:0000256" key="13">
    <source>
        <dbReference type="ARBA" id="ARBA00023136"/>
    </source>
</evidence>
<keyword evidence="12" id="KW-0902">Two-component regulatory system</keyword>
<feature type="domain" description="PAS" evidence="15">
    <location>
        <begin position="435"/>
        <end position="469"/>
    </location>
</feature>
<evidence type="ECO:0000256" key="12">
    <source>
        <dbReference type="ARBA" id="ARBA00023012"/>
    </source>
</evidence>
<evidence type="ECO:0000256" key="3">
    <source>
        <dbReference type="ARBA" id="ARBA00012438"/>
    </source>
</evidence>
<dbReference type="InterPro" id="IPR036097">
    <property type="entry name" value="HisK_dim/P_sf"/>
</dbReference>
<comment type="subcellular location">
    <subcellularLocation>
        <location evidence="2">Cell membrane</location>
        <topology evidence="2">Multi-pass membrane protein</topology>
    </subcellularLocation>
</comment>
<evidence type="ECO:0000256" key="11">
    <source>
        <dbReference type="ARBA" id="ARBA00022989"/>
    </source>
</evidence>
<dbReference type="SUPFAM" id="SSF55785">
    <property type="entry name" value="PYP-like sensor domain (PAS domain)"/>
    <property type="match status" value="1"/>
</dbReference>
<sequence length="782" mass="85310">MNRSLGALLAIGLAGLQLLAVLAVVFSSYVTSESALIHHARILLRDVGVNTIEHSKGFLSPAQGAAELAARLAENRVIASDDPALLEQLLFQQLQIAPQFAGAYYGAENGDFVHVLRMPSGPGVYRTKIITHVNGKRRVQLIWRNDDFSIAQTQEDPTDPYDPRVRPWYVKSKAERGTIWTDPYIFFTSQQPGITLAAPVLKDDHSVRGAVGVDIEISMISDFLSRLNIGAHGKALIINHNGDVIAHPNKNLIKTEDDDGTLRFADIGEIDDPIARAAFGTLAAAGGMPVAKETPSEFVYQGARYVSTALPIISDKLPWTIAVYAPEDDFTGVIKSNRTQNIWLAVVVSLLTAGAGLALAEYIHRPVRAFATRAALISQGEIDASEPMPRTFRELERANAALVREIAARRTAEKEYGETFNMSSRGMAQLHPDTGRFLRANARLTEITGYSDEDLAGMTFTDLLHPEDRRFWTAPHATDSALNHNMRMLRADGATIWVSVSAIVIRDAAGRPLHDVVTLDDVTQSKVNEQEIQRLNKDLSHLARGNTMGQMAAGLAHELNQPLTAIAQNADTAIFMLEREGGLDPELRDIVTEIEQQAIRAGDIIRALRGFIRKDEGARTSFDFAELLGQSLQLLRAEATEAGVRIKTDVPADLRQIVGNRVQIAQVLVNLIRNAIEAMSADRHNERLVTVSARTDGPMLLVTVSDTGPGIDPDVALFSQFATTKRTGMGLGLSICRSIIEGNGGKLWNEEGKQRGAVFQFTAPLAASDNSPRDSKQETGIV</sequence>